<dbReference type="InterPro" id="IPR036864">
    <property type="entry name" value="Zn2-C6_fun-type_DNA-bd_sf"/>
</dbReference>
<sequence>MDYDYRRPQQHPFYAGYWINDRTNPMSMAQVSRVDPRICPIGGPSNGLRARPVMGRDDGCSDTSPTRRRIAVACARCRKRKIRCSGDPGDGSGCQNCRQAGVDPNTCIFYRVGTVTSTDPAMVHGAFALGSGGQNPSMSIYAPGGASLLSRPCSTPQFPSPLNTKAAMYPQRWTIPCPEETSPVETYNLDQSAAYVSNANTLASVYSQGYGYNHKTLLQHNPYLDHDSSTSYTGHGLPLVNISAMRTALGTEPTSPLNMTSIQSMLPAAIPERPRLRQVKVDGTVPQRRLPMPQPSPAQSTRNTVDLMQDQRLRSAQISGRNVASYQGASAKPSSSWSVEDNVSDMPSASSSEASAADLLAHTTASIPATSMTEGTLGYVANSSAGDVTTTSAPQLNFSTSLLLDAMPAPAATSPYSNFRKESQSMLKKQASHTDLYSFSPDKISKKNSLGSPPSEAPLVSGRTYNPLVQPQPQVAGMGSARRDATLSRPMTFHRPATSTFNHNF</sequence>
<dbReference type="GO" id="GO:0008270">
    <property type="term" value="F:zinc ion binding"/>
    <property type="evidence" value="ECO:0007669"/>
    <property type="project" value="InterPro"/>
</dbReference>
<evidence type="ECO:0000256" key="1">
    <source>
        <dbReference type="ARBA" id="ARBA00023242"/>
    </source>
</evidence>
<accession>A0A6A6TR32</accession>
<dbReference type="Pfam" id="PF00172">
    <property type="entry name" value="Zn_clus"/>
    <property type="match status" value="1"/>
</dbReference>
<dbReference type="AlphaFoldDB" id="A0A6A6TR32"/>
<dbReference type="InterPro" id="IPR001138">
    <property type="entry name" value="Zn2Cys6_DnaBD"/>
</dbReference>
<keyword evidence="5" id="KW-1185">Reference proteome</keyword>
<dbReference type="OrthoDB" id="5394557at2759"/>
<dbReference type="Proteomes" id="UP000799324">
    <property type="component" value="Unassembled WGS sequence"/>
</dbReference>
<dbReference type="GO" id="GO:0000981">
    <property type="term" value="F:DNA-binding transcription factor activity, RNA polymerase II-specific"/>
    <property type="evidence" value="ECO:0007669"/>
    <property type="project" value="InterPro"/>
</dbReference>
<gene>
    <name evidence="4" type="ORF">K491DRAFT_673017</name>
</gene>
<evidence type="ECO:0000256" key="2">
    <source>
        <dbReference type="SAM" id="MobiDB-lite"/>
    </source>
</evidence>
<feature type="region of interest" description="Disordered" evidence="2">
    <location>
        <begin position="283"/>
        <end position="303"/>
    </location>
</feature>
<evidence type="ECO:0000259" key="3">
    <source>
        <dbReference type="PROSITE" id="PS50048"/>
    </source>
</evidence>
<dbReference type="PROSITE" id="PS50048">
    <property type="entry name" value="ZN2_CY6_FUNGAL_2"/>
    <property type="match status" value="1"/>
</dbReference>
<evidence type="ECO:0000313" key="5">
    <source>
        <dbReference type="Proteomes" id="UP000799324"/>
    </source>
</evidence>
<name>A0A6A6TR32_9PLEO</name>
<dbReference type="EMBL" id="MU004289">
    <property type="protein sequence ID" value="KAF2662495.1"/>
    <property type="molecule type" value="Genomic_DNA"/>
</dbReference>
<dbReference type="SUPFAM" id="SSF57701">
    <property type="entry name" value="Zn2/Cys6 DNA-binding domain"/>
    <property type="match status" value="1"/>
</dbReference>
<proteinExistence type="predicted"/>
<feature type="region of interest" description="Disordered" evidence="2">
    <location>
        <begin position="324"/>
        <end position="350"/>
    </location>
</feature>
<feature type="compositionally biased region" description="Polar residues" evidence="2">
    <location>
        <begin position="463"/>
        <end position="473"/>
    </location>
</feature>
<organism evidence="4 5">
    <name type="scientific">Lophiostoma macrostomum CBS 122681</name>
    <dbReference type="NCBI Taxonomy" id="1314788"/>
    <lineage>
        <taxon>Eukaryota</taxon>
        <taxon>Fungi</taxon>
        <taxon>Dikarya</taxon>
        <taxon>Ascomycota</taxon>
        <taxon>Pezizomycotina</taxon>
        <taxon>Dothideomycetes</taxon>
        <taxon>Pleosporomycetidae</taxon>
        <taxon>Pleosporales</taxon>
        <taxon>Lophiostomataceae</taxon>
        <taxon>Lophiostoma</taxon>
    </lineage>
</organism>
<dbReference type="SMART" id="SM00066">
    <property type="entry name" value="GAL4"/>
    <property type="match status" value="1"/>
</dbReference>
<feature type="domain" description="Zn(2)-C6 fungal-type" evidence="3">
    <location>
        <begin position="73"/>
        <end position="109"/>
    </location>
</feature>
<reference evidence="4" key="1">
    <citation type="journal article" date="2020" name="Stud. Mycol.">
        <title>101 Dothideomycetes genomes: a test case for predicting lifestyles and emergence of pathogens.</title>
        <authorList>
            <person name="Haridas S."/>
            <person name="Albert R."/>
            <person name="Binder M."/>
            <person name="Bloem J."/>
            <person name="Labutti K."/>
            <person name="Salamov A."/>
            <person name="Andreopoulos B."/>
            <person name="Baker S."/>
            <person name="Barry K."/>
            <person name="Bills G."/>
            <person name="Bluhm B."/>
            <person name="Cannon C."/>
            <person name="Castanera R."/>
            <person name="Culley D."/>
            <person name="Daum C."/>
            <person name="Ezra D."/>
            <person name="Gonzalez J."/>
            <person name="Henrissat B."/>
            <person name="Kuo A."/>
            <person name="Liang C."/>
            <person name="Lipzen A."/>
            <person name="Lutzoni F."/>
            <person name="Magnuson J."/>
            <person name="Mondo S."/>
            <person name="Nolan M."/>
            <person name="Ohm R."/>
            <person name="Pangilinan J."/>
            <person name="Park H.-J."/>
            <person name="Ramirez L."/>
            <person name="Alfaro M."/>
            <person name="Sun H."/>
            <person name="Tritt A."/>
            <person name="Yoshinaga Y."/>
            <person name="Zwiers L.-H."/>
            <person name="Turgeon B."/>
            <person name="Goodwin S."/>
            <person name="Spatafora J."/>
            <person name="Crous P."/>
            <person name="Grigoriev I."/>
        </authorList>
    </citation>
    <scope>NUCLEOTIDE SEQUENCE</scope>
    <source>
        <strain evidence="4">CBS 122681</strain>
    </source>
</reference>
<keyword evidence="1" id="KW-0539">Nucleus</keyword>
<feature type="region of interest" description="Disordered" evidence="2">
    <location>
        <begin position="438"/>
        <end position="478"/>
    </location>
</feature>
<feature type="compositionally biased region" description="Polar residues" evidence="2">
    <location>
        <begin position="324"/>
        <end position="347"/>
    </location>
</feature>
<dbReference type="CDD" id="cd00067">
    <property type="entry name" value="GAL4"/>
    <property type="match status" value="1"/>
</dbReference>
<evidence type="ECO:0000313" key="4">
    <source>
        <dbReference type="EMBL" id="KAF2662495.1"/>
    </source>
</evidence>
<dbReference type="Gene3D" id="4.10.240.10">
    <property type="entry name" value="Zn(2)-C6 fungal-type DNA-binding domain"/>
    <property type="match status" value="1"/>
</dbReference>
<protein>
    <recommendedName>
        <fullName evidence="3">Zn(2)-C6 fungal-type domain-containing protein</fullName>
    </recommendedName>
</protein>